<evidence type="ECO:0000256" key="16">
    <source>
        <dbReference type="RuleBase" id="RU000461"/>
    </source>
</evidence>
<dbReference type="FunFam" id="1.10.630.10:FF:000052">
    <property type="entry name" value="Ent-kaurenoic acid oxidase"/>
    <property type="match status" value="1"/>
</dbReference>
<dbReference type="PRINTS" id="PR00385">
    <property type="entry name" value="P450"/>
</dbReference>
<dbReference type="AlphaFoldDB" id="A0A0N7HJL1"/>
<feature type="binding site" description="axial binding residue" evidence="15">
    <location>
        <position position="434"/>
    </location>
    <ligand>
        <name>heme</name>
        <dbReference type="ChEBI" id="CHEBI:30413"/>
    </ligand>
    <ligandPart>
        <name>Fe</name>
        <dbReference type="ChEBI" id="CHEBI:18248"/>
    </ligandPart>
</feature>
<evidence type="ECO:0000256" key="4">
    <source>
        <dbReference type="ARBA" id="ARBA00010617"/>
    </source>
</evidence>
<evidence type="ECO:0000313" key="17">
    <source>
        <dbReference type="EMBL" id="ALI58395.1"/>
    </source>
</evidence>
<dbReference type="PANTHER" id="PTHR24286">
    <property type="entry name" value="CYTOCHROME P450 26"/>
    <property type="match status" value="1"/>
</dbReference>
<evidence type="ECO:0000256" key="2">
    <source>
        <dbReference type="ARBA" id="ARBA00004167"/>
    </source>
</evidence>
<keyword evidence="10 15" id="KW-0408">Iron</keyword>
<accession>A0A0N7HJL1</accession>
<dbReference type="InterPro" id="IPR036396">
    <property type="entry name" value="Cyt_P450_sf"/>
</dbReference>
<keyword evidence="9 16" id="KW-0560">Oxidoreductase</keyword>
<evidence type="ECO:0000256" key="15">
    <source>
        <dbReference type="PIRSR" id="PIRSR602401-1"/>
    </source>
</evidence>
<evidence type="ECO:0000256" key="7">
    <source>
        <dbReference type="ARBA" id="ARBA00022723"/>
    </source>
</evidence>
<dbReference type="Pfam" id="PF00067">
    <property type="entry name" value="p450"/>
    <property type="match status" value="1"/>
</dbReference>
<evidence type="ECO:0000256" key="6">
    <source>
        <dbReference type="ARBA" id="ARBA00022692"/>
    </source>
</evidence>
<evidence type="ECO:0000256" key="1">
    <source>
        <dbReference type="ARBA" id="ARBA00001971"/>
    </source>
</evidence>
<name>A0A0N7HJL1_SCODU</name>
<comment type="similarity">
    <text evidence="4 16">Belongs to the cytochrome P450 family.</text>
</comment>
<protein>
    <submittedName>
        <fullName evidence="17">Ent-kaurenoic acid oxidase 1</fullName>
    </submittedName>
</protein>
<dbReference type="GO" id="GO:0016125">
    <property type="term" value="P:sterol metabolic process"/>
    <property type="evidence" value="ECO:0007669"/>
    <property type="project" value="TreeGrafter"/>
</dbReference>
<evidence type="ECO:0000256" key="5">
    <source>
        <dbReference type="ARBA" id="ARBA00022617"/>
    </source>
</evidence>
<dbReference type="InterPro" id="IPR017972">
    <property type="entry name" value="Cyt_P450_CS"/>
</dbReference>
<proteinExistence type="evidence at transcript level"/>
<evidence type="ECO:0000256" key="10">
    <source>
        <dbReference type="ARBA" id="ARBA00023004"/>
    </source>
</evidence>
<dbReference type="GO" id="GO:0020037">
    <property type="term" value="F:heme binding"/>
    <property type="evidence" value="ECO:0007669"/>
    <property type="project" value="InterPro"/>
</dbReference>
<comment type="subcellular location">
    <subcellularLocation>
        <location evidence="2">Membrane</location>
        <topology evidence="2">Single-pass membrane protein</topology>
    </subcellularLocation>
</comment>
<keyword evidence="5 15" id="KW-0349">Heme</keyword>
<keyword evidence="11 16" id="KW-0503">Monooxygenase</keyword>
<dbReference type="CDD" id="cd11043">
    <property type="entry name" value="CYP90-like"/>
    <property type="match status" value="1"/>
</dbReference>
<gene>
    <name evidence="17" type="primary">KAO1</name>
</gene>
<dbReference type="GO" id="GO:0009686">
    <property type="term" value="P:gibberellin biosynthetic process"/>
    <property type="evidence" value="ECO:0007669"/>
    <property type="project" value="UniProtKB-ARBA"/>
</dbReference>
<dbReference type="PANTHER" id="PTHR24286:SF356">
    <property type="entry name" value="ENT-KAURENOIC ACID OXIDASE 2"/>
    <property type="match status" value="1"/>
</dbReference>
<comment type="pathway">
    <text evidence="13">Plant hormone biosynthesis; gibberellin biosynthesis.</text>
</comment>
<evidence type="ECO:0000256" key="13">
    <source>
        <dbReference type="ARBA" id="ARBA00037909"/>
    </source>
</evidence>
<comment type="cofactor">
    <cofactor evidence="1 15">
        <name>heme</name>
        <dbReference type="ChEBI" id="CHEBI:30413"/>
    </cofactor>
</comment>
<reference evidence="17" key="1">
    <citation type="submission" date="2015-05" db="EMBL/GenBank/DDBJ databases">
        <title>Isolation of four different cDNAs encoding ent-kaurenoic acid oxidase in Scoparia dulcis.</title>
        <authorList>
            <person name="Taguchi Y."/>
            <person name="Yamamura Y."/>
        </authorList>
    </citation>
    <scope>NUCLEOTIDE SEQUENCE</scope>
</reference>
<keyword evidence="7 15" id="KW-0479">Metal-binding</keyword>
<keyword evidence="12" id="KW-0472">Membrane</keyword>
<evidence type="ECO:0000256" key="12">
    <source>
        <dbReference type="ARBA" id="ARBA00023136"/>
    </source>
</evidence>
<dbReference type="EMBL" id="KR936134">
    <property type="protein sequence ID" value="ALI58395.1"/>
    <property type="molecule type" value="mRNA"/>
</dbReference>
<dbReference type="GO" id="GO:0005783">
    <property type="term" value="C:endoplasmic reticulum"/>
    <property type="evidence" value="ECO:0007669"/>
    <property type="project" value="TreeGrafter"/>
</dbReference>
<dbReference type="GO" id="GO:0051777">
    <property type="term" value="F:ent-kaurenoic acid monooxygenase activity"/>
    <property type="evidence" value="ECO:0007669"/>
    <property type="project" value="TreeGrafter"/>
</dbReference>
<keyword evidence="8" id="KW-1133">Transmembrane helix</keyword>
<keyword evidence="6" id="KW-0812">Transmembrane</keyword>
<evidence type="ECO:0000256" key="14">
    <source>
        <dbReference type="ARBA" id="ARBA00059142"/>
    </source>
</evidence>
<dbReference type="Gene3D" id="1.10.630.10">
    <property type="entry name" value="Cytochrome P450"/>
    <property type="match status" value="1"/>
</dbReference>
<evidence type="ECO:0000256" key="11">
    <source>
        <dbReference type="ARBA" id="ARBA00023033"/>
    </source>
</evidence>
<dbReference type="PROSITE" id="PS00086">
    <property type="entry name" value="CYTOCHROME_P450"/>
    <property type="match status" value="1"/>
</dbReference>
<evidence type="ECO:0000256" key="3">
    <source>
        <dbReference type="ARBA" id="ARBA00004972"/>
    </source>
</evidence>
<evidence type="ECO:0000256" key="8">
    <source>
        <dbReference type="ARBA" id="ARBA00022989"/>
    </source>
</evidence>
<dbReference type="SUPFAM" id="SSF48264">
    <property type="entry name" value="Cytochrome P450"/>
    <property type="match status" value="1"/>
</dbReference>
<dbReference type="InterPro" id="IPR001128">
    <property type="entry name" value="Cyt_P450"/>
</dbReference>
<dbReference type="GO" id="GO:0010268">
    <property type="term" value="P:brassinosteroid homeostasis"/>
    <property type="evidence" value="ECO:0007669"/>
    <property type="project" value="TreeGrafter"/>
</dbReference>
<dbReference type="PRINTS" id="PR00463">
    <property type="entry name" value="EP450I"/>
</dbReference>
<dbReference type="GO" id="GO:0016132">
    <property type="term" value="P:brassinosteroid biosynthetic process"/>
    <property type="evidence" value="ECO:0007669"/>
    <property type="project" value="TreeGrafter"/>
</dbReference>
<comment type="pathway">
    <text evidence="3">Hormone biosynthesis.</text>
</comment>
<dbReference type="GO" id="GO:0016020">
    <property type="term" value="C:membrane"/>
    <property type="evidence" value="ECO:0007669"/>
    <property type="project" value="UniProtKB-SubCell"/>
</dbReference>
<sequence length="495" mass="56933">MGWEFMLVGCLLGFLVIVKWVLRSVNCWCYERVLGDKRYDLPPGDLGWPFIGNMWSFLRAFKSSNPESFTSSLVHRFGQTGLYKVHMFGNPSIIVTTADACRKVLTDDECFKPGWPSATINLIGKNSFVGISDEDHKWLRKLTAAPVNGHEALSMYLKYIEDNVIAGLEKWADMGEIEFLTELRKLTFRIIMYIFLSSESEQVMEALEREYTTLNYGVRAMAINLPGFAYYNALKARKRLVAVLQDIVTERRERRKKDPPTAKKDMMDALMDAKDENGKILTDEEIIDVLVMYLNAGHESSGHTTMWATLFLQKHPDVFKKAKAEQEEIVRNRPPGQKGLTLKEVRQMEYLSNVIDETLRVITFSLTVFREAKKDVNVCGYTIPKGWKVLVWFRTVHYDPITYPDPKKFDPSRWDGFTPKAGHFLPFGGGSRLCPGNDLAKLEISIFLHHFLLNYELEQRNPASPVMYLPHTRPKDNCLGKIRRVSQHNVQKEEN</sequence>
<organism evidence="17">
    <name type="scientific">Scoparia dulcis</name>
    <name type="common">Sweet broom</name>
    <name type="synonym">Capraria dulcis</name>
    <dbReference type="NCBI Taxonomy" id="107240"/>
    <lineage>
        <taxon>Eukaryota</taxon>
        <taxon>Viridiplantae</taxon>
        <taxon>Streptophyta</taxon>
        <taxon>Embryophyta</taxon>
        <taxon>Tracheophyta</taxon>
        <taxon>Spermatophyta</taxon>
        <taxon>Magnoliopsida</taxon>
        <taxon>eudicotyledons</taxon>
        <taxon>Gunneridae</taxon>
        <taxon>Pentapetalae</taxon>
        <taxon>asterids</taxon>
        <taxon>lamiids</taxon>
        <taxon>Lamiales</taxon>
        <taxon>Plantaginaceae</taxon>
        <taxon>Gratioleae</taxon>
        <taxon>Scoparia</taxon>
    </lineage>
</organism>
<dbReference type="InterPro" id="IPR002401">
    <property type="entry name" value="Cyt_P450_E_grp-I"/>
</dbReference>
<evidence type="ECO:0000256" key="9">
    <source>
        <dbReference type="ARBA" id="ARBA00023002"/>
    </source>
</evidence>
<dbReference type="GO" id="GO:0005506">
    <property type="term" value="F:iron ion binding"/>
    <property type="evidence" value="ECO:0007669"/>
    <property type="project" value="InterPro"/>
</dbReference>
<comment type="function">
    <text evidence="14">Catalyzes three successive oxidations of ent-kaurenoic acid giving gibberellin 12 (GA12), a key step in gibberellins (GAs) biosynthesis. GAs, which are involved many processes, including stem elongation, play a central role in plant development.</text>
</comment>